<evidence type="ECO:0000313" key="12">
    <source>
        <dbReference type="EMBL" id="KDN27971.1"/>
    </source>
</evidence>
<dbReference type="RefSeq" id="WP_032552193.1">
    <property type="nucleotide sequence ID" value="NZ_JBEEAX010000002.1"/>
</dbReference>
<keyword evidence="13" id="KW-1185">Reference proteome</keyword>
<evidence type="ECO:0000259" key="11">
    <source>
        <dbReference type="PROSITE" id="PS52015"/>
    </source>
</evidence>
<name>A0A066UKJ1_9VIBR</name>
<evidence type="ECO:0000256" key="2">
    <source>
        <dbReference type="ARBA" id="ARBA00006555"/>
    </source>
</evidence>
<reference evidence="12 13" key="1">
    <citation type="submission" date="2014-02" db="EMBL/GenBank/DDBJ databases">
        <title>Vibrio fortis Dalian14 Genome Sequencing.</title>
        <authorList>
            <person name="Wang Y."/>
            <person name="Song L."/>
            <person name="Liu G."/>
            <person name="Ding J."/>
        </authorList>
    </citation>
    <scope>NUCLEOTIDE SEQUENCE [LARGE SCALE GENOMIC DNA]</scope>
    <source>
        <strain evidence="12 13">Dalian14</strain>
    </source>
</reference>
<keyword evidence="5" id="KW-0997">Cell inner membrane</keyword>
<protein>
    <recommendedName>
        <fullName evidence="11">TonB C-terminal domain-containing protein</fullName>
    </recommendedName>
</protein>
<dbReference type="Proteomes" id="UP000027219">
    <property type="component" value="Unassembled WGS sequence"/>
</dbReference>
<keyword evidence="8 10" id="KW-1133">Transmembrane helix</keyword>
<organism evidence="12 13">
    <name type="scientific">Vibrio fortis</name>
    <dbReference type="NCBI Taxonomy" id="212667"/>
    <lineage>
        <taxon>Bacteria</taxon>
        <taxon>Pseudomonadati</taxon>
        <taxon>Pseudomonadota</taxon>
        <taxon>Gammaproteobacteria</taxon>
        <taxon>Vibrionales</taxon>
        <taxon>Vibrionaceae</taxon>
        <taxon>Vibrio</taxon>
    </lineage>
</organism>
<evidence type="ECO:0000313" key="13">
    <source>
        <dbReference type="Proteomes" id="UP000027219"/>
    </source>
</evidence>
<dbReference type="NCBIfam" id="TIGR01352">
    <property type="entry name" value="tonB_Cterm"/>
    <property type="match status" value="1"/>
</dbReference>
<dbReference type="SUPFAM" id="SSF74653">
    <property type="entry name" value="TolA/TonB C-terminal domain"/>
    <property type="match status" value="1"/>
</dbReference>
<keyword evidence="7" id="KW-0653">Protein transport</keyword>
<keyword evidence="4" id="KW-1003">Cell membrane</keyword>
<dbReference type="GO" id="GO:0055085">
    <property type="term" value="P:transmembrane transport"/>
    <property type="evidence" value="ECO:0007669"/>
    <property type="project" value="InterPro"/>
</dbReference>
<dbReference type="Gene3D" id="3.30.2420.10">
    <property type="entry name" value="TonB"/>
    <property type="match status" value="1"/>
</dbReference>
<dbReference type="OrthoDB" id="1628901at2"/>
<evidence type="ECO:0000256" key="6">
    <source>
        <dbReference type="ARBA" id="ARBA00022692"/>
    </source>
</evidence>
<evidence type="ECO:0000256" key="10">
    <source>
        <dbReference type="SAM" id="Phobius"/>
    </source>
</evidence>
<evidence type="ECO:0000256" key="4">
    <source>
        <dbReference type="ARBA" id="ARBA00022475"/>
    </source>
</evidence>
<dbReference type="EMBL" id="JFFR01000025">
    <property type="protein sequence ID" value="KDN27971.1"/>
    <property type="molecule type" value="Genomic_DNA"/>
</dbReference>
<feature type="domain" description="TonB C-terminal" evidence="11">
    <location>
        <begin position="132"/>
        <end position="219"/>
    </location>
</feature>
<dbReference type="GO" id="GO:0005886">
    <property type="term" value="C:plasma membrane"/>
    <property type="evidence" value="ECO:0007669"/>
    <property type="project" value="UniProtKB-SubCell"/>
</dbReference>
<gene>
    <name evidence="12" type="ORF">VFDL14_03065</name>
</gene>
<keyword evidence="3" id="KW-0813">Transport</keyword>
<dbReference type="STRING" id="212667.VFDL14_03065"/>
<dbReference type="InterPro" id="IPR006260">
    <property type="entry name" value="TonB/TolA_C"/>
</dbReference>
<proteinExistence type="inferred from homology"/>
<accession>A0A066UKJ1</accession>
<feature type="transmembrane region" description="Helical" evidence="10">
    <location>
        <begin position="14"/>
        <end position="35"/>
    </location>
</feature>
<comment type="caution">
    <text evidence="12">The sequence shown here is derived from an EMBL/GenBank/DDBJ whole genome shotgun (WGS) entry which is preliminary data.</text>
</comment>
<comment type="subcellular location">
    <subcellularLocation>
        <location evidence="1">Cell inner membrane</location>
        <topology evidence="1">Single-pass membrane protein</topology>
        <orientation evidence="1">Periplasmic side</orientation>
    </subcellularLocation>
</comment>
<evidence type="ECO:0000256" key="7">
    <source>
        <dbReference type="ARBA" id="ARBA00022927"/>
    </source>
</evidence>
<comment type="similarity">
    <text evidence="2">Belongs to the TonB family.</text>
</comment>
<dbReference type="InterPro" id="IPR037682">
    <property type="entry name" value="TonB_C"/>
</dbReference>
<dbReference type="AlphaFoldDB" id="A0A066UKJ1"/>
<evidence type="ECO:0000256" key="9">
    <source>
        <dbReference type="ARBA" id="ARBA00023136"/>
    </source>
</evidence>
<dbReference type="Pfam" id="PF03544">
    <property type="entry name" value="TonB_C"/>
    <property type="match status" value="1"/>
</dbReference>
<keyword evidence="6 10" id="KW-0812">Transmembrane</keyword>
<evidence type="ECO:0000256" key="1">
    <source>
        <dbReference type="ARBA" id="ARBA00004383"/>
    </source>
</evidence>
<dbReference type="PANTHER" id="PTHR33446">
    <property type="entry name" value="PROTEIN TONB-RELATED"/>
    <property type="match status" value="1"/>
</dbReference>
<dbReference type="InterPro" id="IPR051045">
    <property type="entry name" value="TonB-dependent_transducer"/>
</dbReference>
<evidence type="ECO:0000256" key="3">
    <source>
        <dbReference type="ARBA" id="ARBA00022448"/>
    </source>
</evidence>
<dbReference type="GO" id="GO:0015031">
    <property type="term" value="P:protein transport"/>
    <property type="evidence" value="ECO:0007669"/>
    <property type="project" value="UniProtKB-KW"/>
</dbReference>
<keyword evidence="9 10" id="KW-0472">Membrane</keyword>
<evidence type="ECO:0000256" key="8">
    <source>
        <dbReference type="ARBA" id="ARBA00022989"/>
    </source>
</evidence>
<sequence length="219" mass="24244">MLLSLPKTSKPKQFGTLGLAVGVNLILVLVLHLLVSTPTLTRDSSAYPTYVQTITSQKKPQEPETMKPIVATSAPNSAPSRPALVNFEIPDMESLVALPEVTFKPSDELDVHLNFDFSFSGEGLQQGSNFRSQVIMAKPTYQIPPKYPAKAKRNGIEGHITFSLLINQQGEAVQHKVVEESPPGVFLRSSLRSVMRWKFVPPQSGEQWQQVTISYNLED</sequence>
<evidence type="ECO:0000256" key="5">
    <source>
        <dbReference type="ARBA" id="ARBA00022519"/>
    </source>
</evidence>
<dbReference type="PROSITE" id="PS52015">
    <property type="entry name" value="TONB_CTD"/>
    <property type="match status" value="1"/>
</dbReference>